<comment type="subcellular location">
    <subcellularLocation>
        <location evidence="2">Chromosome</location>
        <location evidence="2">Centromere</location>
        <location evidence="2">Kinetochore</location>
    </subcellularLocation>
    <subcellularLocation>
        <location evidence="1">Nucleus</location>
    </subcellularLocation>
</comment>
<sequence length="42" mass="4798">LKVHLNFLLFLHRLAEAARTNAFENKSKIIKPEHTITAAKVI</sequence>
<keyword evidence="8" id="KW-0732">Signal</keyword>
<comment type="similarity">
    <text evidence="7">Belongs to the CENP-W/WIP1 family.</text>
</comment>
<dbReference type="PANTHER" id="PTHR34832:SF1">
    <property type="entry name" value="CENTROMERE PROTEIN W"/>
    <property type="match status" value="1"/>
</dbReference>
<dbReference type="Gene3D" id="1.10.20.10">
    <property type="entry name" value="Histone, subunit A"/>
    <property type="match status" value="1"/>
</dbReference>
<feature type="non-terminal residue" evidence="9">
    <location>
        <position position="1"/>
    </location>
</feature>
<evidence type="ECO:0000256" key="4">
    <source>
        <dbReference type="ARBA" id="ARBA00022838"/>
    </source>
</evidence>
<organism evidence="9 10">
    <name type="scientific">Balearica regulorum gibbericeps</name>
    <name type="common">East African grey crowned-crane</name>
    <dbReference type="NCBI Taxonomy" id="100784"/>
    <lineage>
        <taxon>Eukaryota</taxon>
        <taxon>Metazoa</taxon>
        <taxon>Chordata</taxon>
        <taxon>Craniata</taxon>
        <taxon>Vertebrata</taxon>
        <taxon>Euteleostomi</taxon>
        <taxon>Archelosauria</taxon>
        <taxon>Archosauria</taxon>
        <taxon>Dinosauria</taxon>
        <taxon>Saurischia</taxon>
        <taxon>Theropoda</taxon>
        <taxon>Coelurosauria</taxon>
        <taxon>Aves</taxon>
        <taxon>Neognathae</taxon>
        <taxon>Neoaves</taxon>
        <taxon>Gruiformes</taxon>
        <taxon>Gruidae</taxon>
        <taxon>Balearica</taxon>
    </lineage>
</organism>
<dbReference type="GO" id="GO:0005654">
    <property type="term" value="C:nucleoplasm"/>
    <property type="evidence" value="ECO:0007669"/>
    <property type="project" value="TreeGrafter"/>
</dbReference>
<evidence type="ECO:0000256" key="5">
    <source>
        <dbReference type="ARBA" id="ARBA00023242"/>
    </source>
</evidence>
<dbReference type="GO" id="GO:0046982">
    <property type="term" value="F:protein heterodimerization activity"/>
    <property type="evidence" value="ECO:0007669"/>
    <property type="project" value="InterPro"/>
</dbReference>
<evidence type="ECO:0000256" key="6">
    <source>
        <dbReference type="ARBA" id="ARBA00023328"/>
    </source>
</evidence>
<dbReference type="InterPro" id="IPR052484">
    <property type="entry name" value="CENP-W/WIP1"/>
</dbReference>
<keyword evidence="10" id="KW-1185">Reference proteome</keyword>
<keyword evidence="5" id="KW-0539">Nucleus</keyword>
<evidence type="ECO:0000256" key="8">
    <source>
        <dbReference type="SAM" id="SignalP"/>
    </source>
</evidence>
<dbReference type="PANTHER" id="PTHR34832">
    <property type="entry name" value="CENTROMERE PROTEIN W"/>
    <property type="match status" value="1"/>
</dbReference>
<accession>A0A087V492</accession>
<dbReference type="CDD" id="cd13732">
    <property type="entry name" value="HFD_CENP-W"/>
    <property type="match status" value="1"/>
</dbReference>
<keyword evidence="4" id="KW-0995">Kinetochore</keyword>
<proteinExistence type="inferred from homology"/>
<keyword evidence="6" id="KW-0137">Centromere</keyword>
<dbReference type="GO" id="GO:0003677">
    <property type="term" value="F:DNA binding"/>
    <property type="evidence" value="ECO:0007669"/>
    <property type="project" value="InterPro"/>
</dbReference>
<evidence type="ECO:0000313" key="10">
    <source>
        <dbReference type="Proteomes" id="UP000053309"/>
    </source>
</evidence>
<feature type="signal peptide" evidence="8">
    <location>
        <begin position="1"/>
        <end position="17"/>
    </location>
</feature>
<dbReference type="AlphaFoldDB" id="A0A087V492"/>
<dbReference type="InterPro" id="IPR028847">
    <property type="entry name" value="CENP-W"/>
</dbReference>
<gene>
    <name evidence="9" type="ORF">N312_05616</name>
</gene>
<evidence type="ECO:0000256" key="1">
    <source>
        <dbReference type="ARBA" id="ARBA00004123"/>
    </source>
</evidence>
<evidence type="ECO:0000313" key="9">
    <source>
        <dbReference type="EMBL" id="KFO07434.1"/>
    </source>
</evidence>
<dbReference type="GO" id="GO:0007059">
    <property type="term" value="P:chromosome segregation"/>
    <property type="evidence" value="ECO:0007669"/>
    <property type="project" value="TreeGrafter"/>
</dbReference>
<dbReference type="EMBL" id="KL479277">
    <property type="protein sequence ID" value="KFO07434.1"/>
    <property type="molecule type" value="Genomic_DNA"/>
</dbReference>
<dbReference type="Pfam" id="PF15510">
    <property type="entry name" value="CENP-W"/>
    <property type="match status" value="1"/>
</dbReference>
<feature type="chain" id="PRO_5001831196" evidence="8">
    <location>
        <begin position="18"/>
        <end position="42"/>
    </location>
</feature>
<feature type="non-terminal residue" evidence="9">
    <location>
        <position position="42"/>
    </location>
</feature>
<dbReference type="GO" id="GO:0000776">
    <property type="term" value="C:kinetochore"/>
    <property type="evidence" value="ECO:0007669"/>
    <property type="project" value="UniProtKB-KW"/>
</dbReference>
<dbReference type="Proteomes" id="UP000053309">
    <property type="component" value="Unassembled WGS sequence"/>
</dbReference>
<dbReference type="InterPro" id="IPR009072">
    <property type="entry name" value="Histone-fold"/>
</dbReference>
<keyword evidence="3" id="KW-0158">Chromosome</keyword>
<name>A0A087V492_BALRE</name>
<dbReference type="GO" id="GO:0051382">
    <property type="term" value="P:kinetochore assembly"/>
    <property type="evidence" value="ECO:0007669"/>
    <property type="project" value="InterPro"/>
</dbReference>
<evidence type="ECO:0000256" key="2">
    <source>
        <dbReference type="ARBA" id="ARBA00004629"/>
    </source>
</evidence>
<reference evidence="9 10" key="1">
    <citation type="submission" date="2014-04" db="EMBL/GenBank/DDBJ databases">
        <title>Genome evolution of avian class.</title>
        <authorList>
            <person name="Zhang G."/>
            <person name="Li C."/>
        </authorList>
    </citation>
    <scope>NUCLEOTIDE SEQUENCE [LARGE SCALE GENOMIC DNA]</scope>
    <source>
        <strain evidence="9">BGI_N312</strain>
    </source>
</reference>
<dbReference type="GO" id="GO:0000278">
    <property type="term" value="P:mitotic cell cycle"/>
    <property type="evidence" value="ECO:0007669"/>
    <property type="project" value="InterPro"/>
</dbReference>
<protein>
    <submittedName>
        <fullName evidence="9">Centromere protein W</fullName>
    </submittedName>
</protein>
<evidence type="ECO:0000256" key="3">
    <source>
        <dbReference type="ARBA" id="ARBA00022454"/>
    </source>
</evidence>
<evidence type="ECO:0000256" key="7">
    <source>
        <dbReference type="ARBA" id="ARBA00038432"/>
    </source>
</evidence>